<keyword evidence="12 17" id="KW-0598">Phosphotransferase system</keyword>
<dbReference type="Pfam" id="PF02896">
    <property type="entry name" value="PEP-utilizers_C"/>
    <property type="match status" value="1"/>
</dbReference>
<dbReference type="Pfam" id="PF00391">
    <property type="entry name" value="PEP-utilizers"/>
    <property type="match status" value="1"/>
</dbReference>
<dbReference type="PANTHER" id="PTHR46244:SF3">
    <property type="entry name" value="PHOSPHOENOLPYRUVATE-PROTEIN PHOSPHOTRANSFERASE"/>
    <property type="match status" value="1"/>
</dbReference>
<dbReference type="Pfam" id="PF05524">
    <property type="entry name" value="PEP-utilisers_N"/>
    <property type="match status" value="1"/>
</dbReference>
<protein>
    <recommendedName>
        <fullName evidence="7 17">Phosphoenolpyruvate-protein phosphotransferase</fullName>
        <ecNumber evidence="6 17">2.7.3.9</ecNumber>
    </recommendedName>
    <alternativeName>
        <fullName evidence="16 17">Phosphotransferase system, enzyme I</fullName>
    </alternativeName>
</protein>
<feature type="binding site" evidence="19">
    <location>
        <position position="329"/>
    </location>
    <ligand>
        <name>phosphoenolpyruvate</name>
        <dbReference type="ChEBI" id="CHEBI:58702"/>
    </ligand>
</feature>
<dbReference type="InterPro" id="IPR040442">
    <property type="entry name" value="Pyrv_kinase-like_dom_sf"/>
</dbReference>
<dbReference type="OrthoDB" id="9765468at2"/>
<comment type="similarity">
    <text evidence="5 17">Belongs to the PEP-utilizing enzyme family.</text>
</comment>
<feature type="domain" description="Phosphotransferase system enzyme I N-terminal" evidence="23">
    <location>
        <begin position="3"/>
        <end position="123"/>
    </location>
</feature>
<evidence type="ECO:0000256" key="5">
    <source>
        <dbReference type="ARBA" id="ARBA00007837"/>
    </source>
</evidence>
<dbReference type="AlphaFoldDB" id="A0A1T4NJU4"/>
<evidence type="ECO:0000256" key="19">
    <source>
        <dbReference type="PIRSR" id="PIRSR000732-2"/>
    </source>
</evidence>
<evidence type="ECO:0000256" key="17">
    <source>
        <dbReference type="PIRNR" id="PIRNR000732"/>
    </source>
</evidence>
<keyword evidence="10 17" id="KW-0762">Sugar transport</keyword>
<evidence type="ECO:0000256" key="20">
    <source>
        <dbReference type="PIRSR" id="PIRSR000732-3"/>
    </source>
</evidence>
<keyword evidence="11 17" id="KW-0808">Transferase</keyword>
<evidence type="ECO:0000256" key="1">
    <source>
        <dbReference type="ARBA" id="ARBA00000683"/>
    </source>
</evidence>
<dbReference type="InterPro" id="IPR018274">
    <property type="entry name" value="PEP_util_AS"/>
</dbReference>
<dbReference type="Proteomes" id="UP000190657">
    <property type="component" value="Unassembled WGS sequence"/>
</dbReference>
<feature type="binding site" evidence="19">
    <location>
        <begin position="450"/>
        <end position="451"/>
    </location>
    <ligand>
        <name>phosphoenolpyruvate</name>
        <dbReference type="ChEBI" id="CHEBI:58702"/>
    </ligand>
</feature>
<evidence type="ECO:0000256" key="16">
    <source>
        <dbReference type="ARBA" id="ARBA00033235"/>
    </source>
</evidence>
<keyword evidence="14 17" id="KW-0418">Kinase</keyword>
<keyword evidence="25" id="KW-1185">Reference proteome</keyword>
<feature type="active site" description="Proton donor" evidence="18">
    <location>
        <position position="498"/>
    </location>
</feature>
<dbReference type="PANTHER" id="PTHR46244">
    <property type="entry name" value="PHOSPHOENOLPYRUVATE-PROTEIN PHOSPHOTRANSFERASE"/>
    <property type="match status" value="1"/>
</dbReference>
<dbReference type="GO" id="GO:0046872">
    <property type="term" value="F:metal ion binding"/>
    <property type="evidence" value="ECO:0007669"/>
    <property type="project" value="UniProtKB-KW"/>
</dbReference>
<keyword evidence="13 17" id="KW-0479">Metal-binding</keyword>
<feature type="domain" description="PEP-utilising enzyme mobile" evidence="21">
    <location>
        <begin position="150"/>
        <end position="222"/>
    </location>
</feature>
<dbReference type="InterPro" id="IPR006318">
    <property type="entry name" value="PTS_EI-like"/>
</dbReference>
<evidence type="ECO:0000313" key="24">
    <source>
        <dbReference type="EMBL" id="SJZ79018.1"/>
    </source>
</evidence>
<evidence type="ECO:0000256" key="11">
    <source>
        <dbReference type="ARBA" id="ARBA00022679"/>
    </source>
</evidence>
<evidence type="ECO:0000259" key="22">
    <source>
        <dbReference type="Pfam" id="PF02896"/>
    </source>
</evidence>
<dbReference type="InterPro" id="IPR008731">
    <property type="entry name" value="PTS_EIN"/>
</dbReference>
<dbReference type="InterPro" id="IPR008279">
    <property type="entry name" value="PEP-util_enz_mobile_dom"/>
</dbReference>
<comment type="subcellular location">
    <subcellularLocation>
        <location evidence="4 17">Cytoplasm</location>
    </subcellularLocation>
</comment>
<keyword evidence="8 17" id="KW-0813">Transport</keyword>
<dbReference type="InterPro" id="IPR036637">
    <property type="entry name" value="Phosphohistidine_dom_sf"/>
</dbReference>
<evidence type="ECO:0000256" key="18">
    <source>
        <dbReference type="PIRSR" id="PIRSR000732-1"/>
    </source>
</evidence>
<dbReference type="InterPro" id="IPR050499">
    <property type="entry name" value="PEP-utilizing_PTS_enzyme"/>
</dbReference>
<gene>
    <name evidence="24" type="ORF">SAMN02745114_01608</name>
</gene>
<dbReference type="STRING" id="290054.SAMN02745114_01608"/>
<dbReference type="PROSITE" id="PS00370">
    <property type="entry name" value="PEP_ENZYMES_PHOS_SITE"/>
    <property type="match status" value="1"/>
</dbReference>
<feature type="domain" description="PEP-utilising enzyme C-terminal" evidence="22">
    <location>
        <begin position="255"/>
        <end position="533"/>
    </location>
</feature>
<dbReference type="GO" id="GO:0009401">
    <property type="term" value="P:phosphoenolpyruvate-dependent sugar phosphotransferase system"/>
    <property type="evidence" value="ECO:0007669"/>
    <property type="project" value="UniProtKB-KW"/>
</dbReference>
<dbReference type="InterPro" id="IPR024692">
    <property type="entry name" value="PTS_EI"/>
</dbReference>
<evidence type="ECO:0000256" key="4">
    <source>
        <dbReference type="ARBA" id="ARBA00004496"/>
    </source>
</evidence>
<feature type="binding site" evidence="19">
    <location>
        <position position="461"/>
    </location>
    <ligand>
        <name>phosphoenolpyruvate</name>
        <dbReference type="ChEBI" id="CHEBI:58702"/>
    </ligand>
</feature>
<dbReference type="GO" id="GO:0005737">
    <property type="term" value="C:cytoplasm"/>
    <property type="evidence" value="ECO:0007669"/>
    <property type="project" value="UniProtKB-SubCell"/>
</dbReference>
<dbReference type="InterPro" id="IPR036618">
    <property type="entry name" value="PtsI_HPr-bd_sf"/>
</dbReference>
<evidence type="ECO:0000313" key="25">
    <source>
        <dbReference type="Proteomes" id="UP000190657"/>
    </source>
</evidence>
<dbReference type="Gene3D" id="3.50.30.10">
    <property type="entry name" value="Phosphohistidine domain"/>
    <property type="match status" value="1"/>
</dbReference>
<keyword evidence="9 17" id="KW-0963">Cytoplasm</keyword>
<evidence type="ECO:0000256" key="15">
    <source>
        <dbReference type="ARBA" id="ARBA00022842"/>
    </source>
</evidence>
<dbReference type="SUPFAM" id="SSF52009">
    <property type="entry name" value="Phosphohistidine domain"/>
    <property type="match status" value="1"/>
</dbReference>
<evidence type="ECO:0000256" key="12">
    <source>
        <dbReference type="ARBA" id="ARBA00022683"/>
    </source>
</evidence>
<dbReference type="SUPFAM" id="SSF51621">
    <property type="entry name" value="Phosphoenolpyruvate/pyruvate domain"/>
    <property type="match status" value="1"/>
</dbReference>
<name>A0A1T4NJU4_9FIRM</name>
<keyword evidence="15 17" id="KW-0460">Magnesium</keyword>
<feature type="active site" description="Tele-phosphohistidine intermediate" evidence="18">
    <location>
        <position position="186"/>
    </location>
</feature>
<dbReference type="GO" id="GO:0016301">
    <property type="term" value="F:kinase activity"/>
    <property type="evidence" value="ECO:0007669"/>
    <property type="project" value="UniProtKB-KW"/>
</dbReference>
<comment type="cofactor">
    <cofactor evidence="2 17 20">
        <name>Mg(2+)</name>
        <dbReference type="ChEBI" id="CHEBI:18420"/>
    </cofactor>
</comment>
<dbReference type="EMBL" id="FUWW01000023">
    <property type="protein sequence ID" value="SJZ79018.1"/>
    <property type="molecule type" value="Genomic_DNA"/>
</dbReference>
<dbReference type="SUPFAM" id="SSF47831">
    <property type="entry name" value="Enzyme I of the PEP:sugar phosphotransferase system HPr-binding (sub)domain"/>
    <property type="match status" value="1"/>
</dbReference>
<feature type="binding site" evidence="20">
    <location>
        <position position="427"/>
    </location>
    <ligand>
        <name>Mg(2+)</name>
        <dbReference type="ChEBI" id="CHEBI:18420"/>
    </ligand>
</feature>
<evidence type="ECO:0000256" key="14">
    <source>
        <dbReference type="ARBA" id="ARBA00022777"/>
    </source>
</evidence>
<dbReference type="PIRSF" id="PIRSF000732">
    <property type="entry name" value="PTS_enzyme_I"/>
    <property type="match status" value="1"/>
</dbReference>
<dbReference type="RefSeq" id="WP_159443446.1">
    <property type="nucleotide sequence ID" value="NZ_FUWW01000023.1"/>
</dbReference>
<comment type="catalytic activity">
    <reaction evidence="1 17">
        <text>L-histidyl-[protein] + phosphoenolpyruvate = N(pros)-phospho-L-histidyl-[protein] + pyruvate</text>
        <dbReference type="Rhea" id="RHEA:23880"/>
        <dbReference type="Rhea" id="RHEA-COMP:9745"/>
        <dbReference type="Rhea" id="RHEA-COMP:9746"/>
        <dbReference type="ChEBI" id="CHEBI:15361"/>
        <dbReference type="ChEBI" id="CHEBI:29979"/>
        <dbReference type="ChEBI" id="CHEBI:58702"/>
        <dbReference type="ChEBI" id="CHEBI:64837"/>
        <dbReference type="EC" id="2.7.3.9"/>
    </reaction>
</comment>
<evidence type="ECO:0000259" key="23">
    <source>
        <dbReference type="Pfam" id="PF05524"/>
    </source>
</evidence>
<evidence type="ECO:0000256" key="10">
    <source>
        <dbReference type="ARBA" id="ARBA00022597"/>
    </source>
</evidence>
<accession>A0A1T4NJU4</accession>
<reference evidence="24 25" key="1">
    <citation type="submission" date="2017-02" db="EMBL/GenBank/DDBJ databases">
        <authorList>
            <person name="Peterson S.W."/>
        </authorList>
    </citation>
    <scope>NUCLEOTIDE SEQUENCE [LARGE SCALE GENOMIC DNA]</scope>
    <source>
        <strain evidence="24 25">ATCC 51222</strain>
    </source>
</reference>
<evidence type="ECO:0000256" key="8">
    <source>
        <dbReference type="ARBA" id="ARBA00022448"/>
    </source>
</evidence>
<feature type="binding site" evidence="19">
    <location>
        <position position="293"/>
    </location>
    <ligand>
        <name>phosphoenolpyruvate</name>
        <dbReference type="ChEBI" id="CHEBI:58702"/>
    </ligand>
</feature>
<dbReference type="Gene3D" id="1.10.274.10">
    <property type="entry name" value="PtsI, HPr-binding domain"/>
    <property type="match status" value="1"/>
</dbReference>
<evidence type="ECO:0000256" key="6">
    <source>
        <dbReference type="ARBA" id="ARBA00012232"/>
    </source>
</evidence>
<evidence type="ECO:0000259" key="21">
    <source>
        <dbReference type="Pfam" id="PF00391"/>
    </source>
</evidence>
<evidence type="ECO:0000256" key="3">
    <source>
        <dbReference type="ARBA" id="ARBA00002728"/>
    </source>
</evidence>
<dbReference type="InterPro" id="IPR000121">
    <property type="entry name" value="PEP_util_C"/>
</dbReference>
<feature type="binding site" evidence="20">
    <location>
        <position position="451"/>
    </location>
    <ligand>
        <name>Mg(2+)</name>
        <dbReference type="ChEBI" id="CHEBI:18420"/>
    </ligand>
</feature>
<dbReference type="EC" id="2.7.3.9" evidence="6 17"/>
<dbReference type="PRINTS" id="PR01736">
    <property type="entry name" value="PHPHTRNFRASE"/>
</dbReference>
<proteinExistence type="inferred from homology"/>
<dbReference type="InterPro" id="IPR015813">
    <property type="entry name" value="Pyrv/PenolPyrv_kinase-like_dom"/>
</dbReference>
<evidence type="ECO:0000256" key="2">
    <source>
        <dbReference type="ARBA" id="ARBA00001946"/>
    </source>
</evidence>
<organism evidence="24 25">
    <name type="scientific">Eubacterium coprostanoligenes</name>
    <dbReference type="NCBI Taxonomy" id="290054"/>
    <lineage>
        <taxon>Bacteria</taxon>
        <taxon>Bacillati</taxon>
        <taxon>Bacillota</taxon>
        <taxon>Clostridia</taxon>
        <taxon>Eubacteriales</taxon>
        <taxon>Eubacteriaceae</taxon>
        <taxon>Eubacterium</taxon>
    </lineage>
</organism>
<evidence type="ECO:0000256" key="13">
    <source>
        <dbReference type="ARBA" id="ARBA00022723"/>
    </source>
</evidence>
<dbReference type="GO" id="GO:0008965">
    <property type="term" value="F:phosphoenolpyruvate-protein phosphotransferase activity"/>
    <property type="evidence" value="ECO:0007669"/>
    <property type="project" value="UniProtKB-EC"/>
</dbReference>
<evidence type="ECO:0000256" key="9">
    <source>
        <dbReference type="ARBA" id="ARBA00022490"/>
    </source>
</evidence>
<comment type="function">
    <text evidence="3 17">General (non sugar-specific) component of the phosphoenolpyruvate-dependent sugar phosphotransferase system (sugar PTS). This major carbohydrate active-transport system catalyzes the phosphorylation of incoming sugar substrates concomitantly with their translocation across the cell membrane. Enzyme I transfers the phosphoryl group from phosphoenolpyruvate (PEP) to the phosphoryl carrier protein (HPr).</text>
</comment>
<sequence length="537" mass="58735">MLKGIGASRGYGIGKAVVIKDCNLDYKQVKYAGAEEEKQKLHTAVDTFVEETKTLAENLKQSAGEKEAEILEGHLVMLQDPFMLAQMEENIDGGMTAEAGVDTVCSMFIDMFSGVDDELTRQRASDIKDIKDSLLRILLGEDAVDISAVPKNSVLIAKDFTPSMTSQINKDNVSAIVTEVGGVTSHSAILARAMGIPAVLSVVGAVDSIADGEQLIVDGFKGKVFISPSDAELEEYSAKQQAYLEERESLNEYFGKPTVTKSGIVKKVYGNIGKAEDAQNVVQNGGEGIGLFRTEFLFMDREHQPTEDEQFEAYSTVAKAMDNKEVIIRTLDIGGDKAIDYLSIEKEDNPFLGYRAIRYCLGNKELYKTQLRAILRAAQFGNIKIMLPLVTTVDEVKQAKVLIKECCDELENEGLRYRNVPVGVMIETPSAALISDLLAKEAEFFSIGTNDLTGYTMAVDRGNANVSYLYDVFQPAVLRAIKMTIKNAKAAGIQVGMCGEAAADERLIPMLIDWGLDEFSVTPSSILQTRKSICLND</sequence>
<evidence type="ECO:0000256" key="7">
    <source>
        <dbReference type="ARBA" id="ARBA00016544"/>
    </source>
</evidence>
<dbReference type="Gene3D" id="3.20.20.60">
    <property type="entry name" value="Phosphoenolpyruvate-binding domains"/>
    <property type="match status" value="1"/>
</dbReference>
<dbReference type="NCBIfam" id="TIGR01417">
    <property type="entry name" value="PTS_I_fam"/>
    <property type="match status" value="1"/>
</dbReference>